<dbReference type="OrthoDB" id="65569at2759"/>
<dbReference type="Pfam" id="PF00232">
    <property type="entry name" value="Glyco_hydro_1"/>
    <property type="match status" value="1"/>
</dbReference>
<evidence type="ECO:0000256" key="4">
    <source>
        <dbReference type="RuleBase" id="RU003690"/>
    </source>
</evidence>
<dbReference type="PROSITE" id="PS50940">
    <property type="entry name" value="CHIT_BIND_II"/>
    <property type="match status" value="1"/>
</dbReference>
<dbReference type="GeneID" id="113207107"/>
<keyword evidence="5" id="KW-0732">Signal</keyword>
<keyword evidence="3" id="KW-0326">Glycosidase</keyword>
<dbReference type="SUPFAM" id="SSF57625">
    <property type="entry name" value="Invertebrate chitin-binding proteins"/>
    <property type="match status" value="2"/>
</dbReference>
<dbReference type="GO" id="GO:0008061">
    <property type="term" value="F:chitin binding"/>
    <property type="evidence" value="ECO:0007669"/>
    <property type="project" value="InterPro"/>
</dbReference>
<keyword evidence="7" id="KW-1185">Reference proteome</keyword>
<dbReference type="InterPro" id="IPR036508">
    <property type="entry name" value="Chitin-bd_dom_sf"/>
</dbReference>
<dbReference type="Proteomes" id="UP000504606">
    <property type="component" value="Unplaced"/>
</dbReference>
<dbReference type="GO" id="GO:0008422">
    <property type="term" value="F:beta-glucosidase activity"/>
    <property type="evidence" value="ECO:0007669"/>
    <property type="project" value="TreeGrafter"/>
</dbReference>
<dbReference type="RefSeq" id="XP_052129911.1">
    <property type="nucleotide sequence ID" value="XM_052273951.1"/>
</dbReference>
<proteinExistence type="inferred from homology"/>
<dbReference type="InterPro" id="IPR002557">
    <property type="entry name" value="Chitin-bd_dom"/>
</dbReference>
<reference evidence="8" key="1">
    <citation type="submission" date="2025-08" db="UniProtKB">
        <authorList>
            <consortium name="RefSeq"/>
        </authorList>
    </citation>
    <scope>IDENTIFICATION</scope>
    <source>
        <tissue evidence="8">Whole organism</tissue>
    </source>
</reference>
<evidence type="ECO:0000256" key="3">
    <source>
        <dbReference type="ARBA" id="ARBA00023295"/>
    </source>
</evidence>
<dbReference type="AlphaFoldDB" id="A0A9C6XTF1"/>
<dbReference type="GO" id="GO:0005576">
    <property type="term" value="C:extracellular region"/>
    <property type="evidence" value="ECO:0007669"/>
    <property type="project" value="InterPro"/>
</dbReference>
<evidence type="ECO:0000313" key="7">
    <source>
        <dbReference type="Proteomes" id="UP000504606"/>
    </source>
</evidence>
<dbReference type="SMART" id="SM00494">
    <property type="entry name" value="ChtBD2"/>
    <property type="match status" value="2"/>
</dbReference>
<keyword evidence="2" id="KW-0378">Hydrolase</keyword>
<protein>
    <submittedName>
        <fullName evidence="8">Myrosinase 1</fullName>
    </submittedName>
</protein>
<dbReference type="KEGG" id="foc:113207107"/>
<feature type="domain" description="Chitin-binding type-2" evidence="6">
    <location>
        <begin position="87"/>
        <end position="141"/>
    </location>
</feature>
<feature type="chain" id="PRO_5038810691" evidence="5">
    <location>
        <begin position="19"/>
        <end position="727"/>
    </location>
</feature>
<dbReference type="InterPro" id="IPR017853">
    <property type="entry name" value="GH"/>
</dbReference>
<sequence>MKIFSFALWLIAAEMVSALGLGPSDCGGQALSCVNCSSTLSCTKIGNLFRPIQVDNCPAEAPYCSNGACVSTPADLSCVLPPPASFDFKCSGDGYFPDPSSCRRYWLCVGGSAFRYDCAAEAVYSHARADCVFSTDVPCSTAACDGPSYQPYAQSLEIYFYCKDAVNANAEVAACPPNHVVDSTGHCVLTCTSAGRLPVESNGTMYYECSKTFSKPFLRACPSGSTFNVEKQRCVTGREESQKGYDEDYYAPDPNIPESEYDLPVTLKVGSATSAFQVEGAWNDSDKSLSIMDVYYHSRPSLENGDIADDSFHKYMDDVAALDELQMDFYRFSFSWPRLLPTGDKSAPSINGTQYYKNLIKALTDKGIEPVVTLYHWDLPEVLQVDGGWLNPAIQDRFVEYATYCFETFGDQVKSWLMVNEPLTQCLYGYELGYLGPAVQMLGTGGYQCNHNMVLAHAKAYRVYQERFKYQGGKISSAINMAFAQPKTASKADVDAAQRYMEWQYAWYADPFFFGDYPASMRQTIDALSSAENRSDSRLPRFTAEEKKIVMGAMDYLGVNNYGAIVASASTATRSGTPNYSSDLLVNTENGKDWTISGSPRFPVTPWSLAGCVKWVKDRYNNFPMWVTENGYCGTKDDGLNDSKRIGYYSGYMRGLMRAINKDGANIIGYTAWSLLDNLEWNDGFSLKFGLVHVDFEDPERPRTIKDSGRFIKQIITNRNVPYVKVT</sequence>
<evidence type="ECO:0000256" key="5">
    <source>
        <dbReference type="SAM" id="SignalP"/>
    </source>
</evidence>
<dbReference type="GO" id="GO:0005975">
    <property type="term" value="P:carbohydrate metabolic process"/>
    <property type="evidence" value="ECO:0007669"/>
    <property type="project" value="InterPro"/>
</dbReference>
<evidence type="ECO:0000256" key="1">
    <source>
        <dbReference type="ARBA" id="ARBA00010838"/>
    </source>
</evidence>
<feature type="signal peptide" evidence="5">
    <location>
        <begin position="1"/>
        <end position="18"/>
    </location>
</feature>
<evidence type="ECO:0000259" key="6">
    <source>
        <dbReference type="PROSITE" id="PS50940"/>
    </source>
</evidence>
<evidence type="ECO:0000313" key="8">
    <source>
        <dbReference type="RefSeq" id="XP_052129911.1"/>
    </source>
</evidence>
<dbReference type="Gene3D" id="3.20.20.80">
    <property type="entry name" value="Glycosidases"/>
    <property type="match status" value="1"/>
</dbReference>
<organism evidence="7 8">
    <name type="scientific">Frankliniella occidentalis</name>
    <name type="common">Western flower thrips</name>
    <name type="synonym">Euthrips occidentalis</name>
    <dbReference type="NCBI Taxonomy" id="133901"/>
    <lineage>
        <taxon>Eukaryota</taxon>
        <taxon>Metazoa</taxon>
        <taxon>Ecdysozoa</taxon>
        <taxon>Arthropoda</taxon>
        <taxon>Hexapoda</taxon>
        <taxon>Insecta</taxon>
        <taxon>Pterygota</taxon>
        <taxon>Neoptera</taxon>
        <taxon>Paraneoptera</taxon>
        <taxon>Thysanoptera</taxon>
        <taxon>Terebrantia</taxon>
        <taxon>Thripoidea</taxon>
        <taxon>Thripidae</taxon>
        <taxon>Frankliniella</taxon>
    </lineage>
</organism>
<gene>
    <name evidence="8" type="primary">LOC113207107</name>
</gene>
<dbReference type="PANTHER" id="PTHR10353:SF36">
    <property type="entry name" value="LP05116P"/>
    <property type="match status" value="1"/>
</dbReference>
<dbReference type="Gene3D" id="2.170.140.10">
    <property type="entry name" value="Chitin binding domain"/>
    <property type="match status" value="2"/>
</dbReference>
<comment type="similarity">
    <text evidence="1 4">Belongs to the glycosyl hydrolase 1 family.</text>
</comment>
<accession>A0A9C6XTF1</accession>
<dbReference type="Pfam" id="PF01607">
    <property type="entry name" value="CBM_14"/>
    <property type="match status" value="1"/>
</dbReference>
<dbReference type="SUPFAM" id="SSF51445">
    <property type="entry name" value="(Trans)glycosidases"/>
    <property type="match status" value="1"/>
</dbReference>
<evidence type="ECO:0000256" key="2">
    <source>
        <dbReference type="ARBA" id="ARBA00022801"/>
    </source>
</evidence>
<dbReference type="PRINTS" id="PR00131">
    <property type="entry name" value="GLHYDRLASE1"/>
</dbReference>
<dbReference type="PANTHER" id="PTHR10353">
    <property type="entry name" value="GLYCOSYL HYDROLASE"/>
    <property type="match status" value="1"/>
</dbReference>
<dbReference type="InterPro" id="IPR001360">
    <property type="entry name" value="Glyco_hydro_1"/>
</dbReference>
<name>A0A9C6XTF1_FRAOC</name>